<evidence type="ECO:0000313" key="2">
    <source>
        <dbReference type="EMBL" id="CAE4627412.1"/>
    </source>
</evidence>
<dbReference type="EMBL" id="HBNR01059158">
    <property type="protein sequence ID" value="CAE4627412.1"/>
    <property type="molecule type" value="Transcribed_RNA"/>
</dbReference>
<proteinExistence type="predicted"/>
<accession>A0A7S4RWW3</accession>
<reference evidence="2" key="1">
    <citation type="submission" date="2021-01" db="EMBL/GenBank/DDBJ databases">
        <authorList>
            <person name="Corre E."/>
            <person name="Pelletier E."/>
            <person name="Niang G."/>
            <person name="Scheremetjew M."/>
            <person name="Finn R."/>
            <person name="Kale V."/>
            <person name="Holt S."/>
            <person name="Cochrane G."/>
            <person name="Meng A."/>
            <person name="Brown T."/>
            <person name="Cohen L."/>
        </authorList>
    </citation>
    <scope>NUCLEOTIDE SEQUENCE</scope>
    <source>
        <strain evidence="2">CCMP3105</strain>
    </source>
</reference>
<sequence length="389" mass="41696">MAGLAVFLPQMNSLYASHLTLQAGADAGASEKSRLAEKLRLDSAKAGAARTLMEKHRLAERLHATRDYEAALDAFHAAAEMAVELGDRGEEAVAVLGMADCLSQEKEVDAVLVLGMFGHSAACAAEVGSDGTRFHALAGAASLKGSLGWRRDAVTAWEDVLEFARELTKPEFIAYACSRLASVLLDSSKAAGVEMVNEERETVHQVGGTACSSSERLVQLGTTSDMRRAIKLLEEAKAAMSEFGEDSAQAATACMNLAGALLRAGNTANKRRAELELATAFASIRRGGLERLCLQAARQLVELHEESPWLGEGRGAEHESLLSECRALAAAADSRVVTKQLVVDPEAQFMQERAVWAQQKLAEMRKQDSDSEDDASGPAQPREDGWRKA</sequence>
<dbReference type="AlphaFoldDB" id="A0A7S4RWW3"/>
<name>A0A7S4RWW3_9DINO</name>
<dbReference type="InterPro" id="IPR011990">
    <property type="entry name" value="TPR-like_helical_dom_sf"/>
</dbReference>
<organism evidence="2">
    <name type="scientific">Alexandrium monilatum</name>
    <dbReference type="NCBI Taxonomy" id="311494"/>
    <lineage>
        <taxon>Eukaryota</taxon>
        <taxon>Sar</taxon>
        <taxon>Alveolata</taxon>
        <taxon>Dinophyceae</taxon>
        <taxon>Gonyaulacales</taxon>
        <taxon>Pyrocystaceae</taxon>
        <taxon>Alexandrium</taxon>
    </lineage>
</organism>
<dbReference type="Gene3D" id="1.25.40.10">
    <property type="entry name" value="Tetratricopeptide repeat domain"/>
    <property type="match status" value="1"/>
</dbReference>
<feature type="region of interest" description="Disordered" evidence="1">
    <location>
        <begin position="360"/>
        <end position="389"/>
    </location>
</feature>
<protein>
    <submittedName>
        <fullName evidence="2">Uncharacterized protein</fullName>
    </submittedName>
</protein>
<gene>
    <name evidence="2" type="ORF">AMON00008_LOCUS41625</name>
</gene>
<evidence type="ECO:0000256" key="1">
    <source>
        <dbReference type="SAM" id="MobiDB-lite"/>
    </source>
</evidence>